<reference evidence="2" key="1">
    <citation type="submission" date="2020-03" db="EMBL/GenBank/DDBJ databases">
        <title>Spirochaetal bacteria isolated from arthropods constitute a novel genus Entomospira genus novum within the order Spirochaetales.</title>
        <authorList>
            <person name="Grana-Miraglia L."/>
            <person name="Sikutova S."/>
            <person name="Fingerle V."/>
            <person name="Sing A."/>
            <person name="Castillo-Ramirez S."/>
            <person name="Margos G."/>
            <person name="Rudolf I."/>
        </authorList>
    </citation>
    <scope>NUCLEOTIDE SEQUENCE</scope>
    <source>
        <strain evidence="2">BR208</strain>
    </source>
</reference>
<evidence type="ECO:0000313" key="2">
    <source>
        <dbReference type="EMBL" id="NIZ47502.1"/>
    </source>
</evidence>
<keyword evidence="1" id="KW-0802">TPR repeat</keyword>
<evidence type="ECO:0000256" key="1">
    <source>
        <dbReference type="PROSITE-ProRule" id="PRU00339"/>
    </source>
</evidence>
<evidence type="ECO:0000313" key="3">
    <source>
        <dbReference type="Proteomes" id="UP000752013"/>
    </source>
</evidence>
<dbReference type="Proteomes" id="UP000752013">
    <property type="component" value="Unassembled WGS sequence"/>
</dbReference>
<dbReference type="AlphaFoldDB" id="A0A968GEC2"/>
<dbReference type="SMART" id="SM00028">
    <property type="entry name" value="TPR"/>
    <property type="match status" value="2"/>
</dbReference>
<protein>
    <submittedName>
        <fullName evidence="2">Tetratricopeptide repeat protein</fullName>
    </submittedName>
</protein>
<dbReference type="Gene3D" id="1.25.40.10">
    <property type="entry name" value="Tetratricopeptide repeat domain"/>
    <property type="match status" value="1"/>
</dbReference>
<proteinExistence type="predicted"/>
<dbReference type="SUPFAM" id="SSF48452">
    <property type="entry name" value="TPR-like"/>
    <property type="match status" value="1"/>
</dbReference>
<name>A0A968GEC2_9SPIO</name>
<keyword evidence="3" id="KW-1185">Reference proteome</keyword>
<feature type="repeat" description="TPR" evidence="1">
    <location>
        <begin position="48"/>
        <end position="81"/>
    </location>
</feature>
<dbReference type="Pfam" id="PF13414">
    <property type="entry name" value="TPR_11"/>
    <property type="match status" value="1"/>
</dbReference>
<dbReference type="PROSITE" id="PS50005">
    <property type="entry name" value="TPR"/>
    <property type="match status" value="1"/>
</dbReference>
<dbReference type="RefSeq" id="WP_167703913.1">
    <property type="nucleotide sequence ID" value="NZ_CP118168.1"/>
</dbReference>
<accession>A0A968GEC2</accession>
<sequence length="182" mass="21016">MINDNNVDSETTTEGEGCTFETNLEVETFLELNGDTYSAEMDAKERKASDWFLLGARSYLHNEYDLAITYFDKVLELEPKNDRAYANRGDVYADKGFYEEALNDYLMAAHLGGDAAQRLLDEFKREMIDRKMMTPDGNLVIRSIKAEEHHYWQTIREDELGDDMHIVDLSVDTSFDDEVIED</sequence>
<gene>
    <name evidence="2" type="ORF">HCT46_06210</name>
</gene>
<organism evidence="2 3">
    <name type="scientific">Entomospira nematocerorum</name>
    <dbReference type="NCBI Taxonomy" id="2719987"/>
    <lineage>
        <taxon>Bacteria</taxon>
        <taxon>Pseudomonadati</taxon>
        <taxon>Spirochaetota</taxon>
        <taxon>Spirochaetia</taxon>
        <taxon>Spirochaetales</taxon>
        <taxon>Spirochaetaceae</taxon>
        <taxon>Entomospira</taxon>
    </lineage>
</organism>
<dbReference type="InterPro" id="IPR011990">
    <property type="entry name" value="TPR-like_helical_dom_sf"/>
</dbReference>
<dbReference type="InterPro" id="IPR019734">
    <property type="entry name" value="TPR_rpt"/>
</dbReference>
<dbReference type="EMBL" id="JAATLK010000001">
    <property type="protein sequence ID" value="NIZ47502.1"/>
    <property type="molecule type" value="Genomic_DNA"/>
</dbReference>
<comment type="caution">
    <text evidence="2">The sequence shown here is derived from an EMBL/GenBank/DDBJ whole genome shotgun (WGS) entry which is preliminary data.</text>
</comment>